<comment type="caution">
    <text evidence="13">The sequence shown here is derived from an EMBL/GenBank/DDBJ whole genome shotgun (WGS) entry which is preliminary data.</text>
</comment>
<accession>A0AAE3U5A7</accession>
<proteinExistence type="inferred from homology"/>
<sequence>MRLKTILFTLFLSISFSYVQGQDVIKGSVAQERSRLSDTVSLNQITVVGYQNNRSLLEIPATIGLLKNTDLQRFSNTSFVSAVNTLPGVRMEERSPGSYRFSVRGSLVRSPFGIRNVKFYWNDIPFTDAGGNTYLNLMDFNAIGGMEIIKGPGGSLYGAGTGGTALLQSPVAAQGTTIQLGSIAGSYGLFGVHTMVQSGSEKMNATALYAHQESDGYRRQTAMRRDMVSLTTRFFSSENRTISVNTFYSDLSYQTPGGLTKAQMDADPRQARPAAGVNKGAEEQKAAVFNKTFNLGVSQEYDFNANWTNKTSVYGTITQFENPTLRNYDKRTEQGFGGRTVTQYRFGGEVIKGKITFGGEFQYGYTGLQTYGNRNGQVDTLQNNDEIRVNQYTIFAQTELDLPHHFFLTLGGSYNKQNYNLLRFYPENSSPQNRHFDPVFLPRVALLKQITSNISVFGSISYGYSTPITDEIRPSTANFNTSLNPEKGINYEIGTRASVLGDILTFDITTFSFGLRETIVKRLNEAGAEFYINSGNTSQKGIESRFVFQPHILQNAFTSARVWVSYTYNDFRFKDYVQDTIHLNGKQLTGIAPNIVVTGLDLVSTVGFYLNTTFSYTDKLPVDDANTFFAAGYKLLGGRLGFMKDIKRFNLNVFGGLDNLLDEKYSLGNDLNAVGNRFYNPAPGRNFYGGLTLKYKI</sequence>
<evidence type="ECO:0000256" key="3">
    <source>
        <dbReference type="ARBA" id="ARBA00022452"/>
    </source>
</evidence>
<dbReference type="Pfam" id="PF00593">
    <property type="entry name" value="TonB_dep_Rec_b-barrel"/>
    <property type="match status" value="1"/>
</dbReference>
<dbReference type="Gene3D" id="2.170.130.10">
    <property type="entry name" value="TonB-dependent receptor, plug domain"/>
    <property type="match status" value="1"/>
</dbReference>
<name>A0AAE3U5A7_9BACT</name>
<evidence type="ECO:0000256" key="10">
    <source>
        <dbReference type="SAM" id="SignalP"/>
    </source>
</evidence>
<dbReference type="GO" id="GO:0044718">
    <property type="term" value="P:siderophore transmembrane transport"/>
    <property type="evidence" value="ECO:0007669"/>
    <property type="project" value="TreeGrafter"/>
</dbReference>
<evidence type="ECO:0000256" key="6">
    <source>
        <dbReference type="ARBA" id="ARBA00023136"/>
    </source>
</evidence>
<dbReference type="InterPro" id="IPR000531">
    <property type="entry name" value="Beta-barrel_TonB"/>
</dbReference>
<dbReference type="GO" id="GO:0009279">
    <property type="term" value="C:cell outer membrane"/>
    <property type="evidence" value="ECO:0007669"/>
    <property type="project" value="UniProtKB-SubCell"/>
</dbReference>
<evidence type="ECO:0000256" key="4">
    <source>
        <dbReference type="ARBA" id="ARBA00022692"/>
    </source>
</evidence>
<keyword evidence="2 8" id="KW-0813">Transport</keyword>
<dbReference type="PANTHER" id="PTHR30069:SF28">
    <property type="entry name" value="TONB-DEPENDENT RECEPTOR YNCD-RELATED"/>
    <property type="match status" value="1"/>
</dbReference>
<evidence type="ECO:0000256" key="8">
    <source>
        <dbReference type="PROSITE-ProRule" id="PRU01360"/>
    </source>
</evidence>
<dbReference type="InterPro" id="IPR012910">
    <property type="entry name" value="Plug_dom"/>
</dbReference>
<dbReference type="PROSITE" id="PS52016">
    <property type="entry name" value="TONB_DEPENDENT_REC_3"/>
    <property type="match status" value="1"/>
</dbReference>
<keyword evidence="10" id="KW-0732">Signal</keyword>
<gene>
    <name evidence="13" type="ORF">QNI16_08815</name>
</gene>
<evidence type="ECO:0000256" key="9">
    <source>
        <dbReference type="RuleBase" id="RU003357"/>
    </source>
</evidence>
<evidence type="ECO:0000256" key="1">
    <source>
        <dbReference type="ARBA" id="ARBA00004571"/>
    </source>
</evidence>
<dbReference type="Proteomes" id="UP001241110">
    <property type="component" value="Unassembled WGS sequence"/>
</dbReference>
<organism evidence="13 14">
    <name type="scientific">Xanthocytophaga flava</name>
    <dbReference type="NCBI Taxonomy" id="3048013"/>
    <lineage>
        <taxon>Bacteria</taxon>
        <taxon>Pseudomonadati</taxon>
        <taxon>Bacteroidota</taxon>
        <taxon>Cytophagia</taxon>
        <taxon>Cytophagales</taxon>
        <taxon>Rhodocytophagaceae</taxon>
        <taxon>Xanthocytophaga</taxon>
    </lineage>
</organism>
<feature type="signal peptide" evidence="10">
    <location>
        <begin position="1"/>
        <end position="21"/>
    </location>
</feature>
<evidence type="ECO:0000259" key="12">
    <source>
        <dbReference type="Pfam" id="PF07715"/>
    </source>
</evidence>
<evidence type="ECO:0000313" key="13">
    <source>
        <dbReference type="EMBL" id="MDJ1480584.1"/>
    </source>
</evidence>
<comment type="subcellular location">
    <subcellularLocation>
        <location evidence="1 8">Cell outer membrane</location>
        <topology evidence="1 8">Multi-pass membrane protein</topology>
    </subcellularLocation>
</comment>
<keyword evidence="3 8" id="KW-1134">Transmembrane beta strand</keyword>
<dbReference type="SUPFAM" id="SSF56935">
    <property type="entry name" value="Porins"/>
    <property type="match status" value="1"/>
</dbReference>
<dbReference type="GO" id="GO:0015344">
    <property type="term" value="F:siderophore uptake transmembrane transporter activity"/>
    <property type="evidence" value="ECO:0007669"/>
    <property type="project" value="TreeGrafter"/>
</dbReference>
<reference evidence="13" key="1">
    <citation type="submission" date="2023-05" db="EMBL/GenBank/DDBJ databases">
        <authorList>
            <person name="Zhang X."/>
        </authorList>
    </citation>
    <scope>NUCLEOTIDE SEQUENCE</scope>
    <source>
        <strain evidence="13">YF14B1</strain>
    </source>
</reference>
<keyword evidence="6 8" id="KW-0472">Membrane</keyword>
<evidence type="ECO:0000256" key="5">
    <source>
        <dbReference type="ARBA" id="ARBA00023077"/>
    </source>
</evidence>
<dbReference type="InterPro" id="IPR037066">
    <property type="entry name" value="Plug_dom_sf"/>
</dbReference>
<keyword evidence="13" id="KW-0675">Receptor</keyword>
<dbReference type="InterPro" id="IPR039426">
    <property type="entry name" value="TonB-dep_rcpt-like"/>
</dbReference>
<keyword evidence="5 9" id="KW-0798">TonB box</keyword>
<evidence type="ECO:0000256" key="7">
    <source>
        <dbReference type="ARBA" id="ARBA00023237"/>
    </source>
</evidence>
<evidence type="ECO:0000313" key="14">
    <source>
        <dbReference type="Proteomes" id="UP001241110"/>
    </source>
</evidence>
<dbReference type="PANTHER" id="PTHR30069">
    <property type="entry name" value="TONB-DEPENDENT OUTER MEMBRANE RECEPTOR"/>
    <property type="match status" value="1"/>
</dbReference>
<dbReference type="InterPro" id="IPR036942">
    <property type="entry name" value="Beta-barrel_TonB_sf"/>
</dbReference>
<evidence type="ECO:0000256" key="2">
    <source>
        <dbReference type="ARBA" id="ARBA00022448"/>
    </source>
</evidence>
<keyword evidence="4 8" id="KW-0812">Transmembrane</keyword>
<feature type="domain" description="TonB-dependent receptor-like beta-barrel" evidence="11">
    <location>
        <begin position="237"/>
        <end position="660"/>
    </location>
</feature>
<dbReference type="Gene3D" id="2.40.170.20">
    <property type="entry name" value="TonB-dependent receptor, beta-barrel domain"/>
    <property type="match status" value="1"/>
</dbReference>
<dbReference type="EMBL" id="JASJOS010000003">
    <property type="protein sequence ID" value="MDJ1480584.1"/>
    <property type="molecule type" value="Genomic_DNA"/>
</dbReference>
<protein>
    <submittedName>
        <fullName evidence="13">TonB-dependent receptor</fullName>
    </submittedName>
</protein>
<evidence type="ECO:0000259" key="11">
    <source>
        <dbReference type="Pfam" id="PF00593"/>
    </source>
</evidence>
<dbReference type="Pfam" id="PF07715">
    <property type="entry name" value="Plug"/>
    <property type="match status" value="1"/>
</dbReference>
<dbReference type="RefSeq" id="WP_313977373.1">
    <property type="nucleotide sequence ID" value="NZ_JASJOS010000003.1"/>
</dbReference>
<feature type="chain" id="PRO_5042213491" evidence="10">
    <location>
        <begin position="22"/>
        <end position="697"/>
    </location>
</feature>
<comment type="similarity">
    <text evidence="8 9">Belongs to the TonB-dependent receptor family.</text>
</comment>
<feature type="domain" description="TonB-dependent receptor plug" evidence="12">
    <location>
        <begin position="57"/>
        <end position="163"/>
    </location>
</feature>
<dbReference type="AlphaFoldDB" id="A0AAE3U5A7"/>
<keyword evidence="7 8" id="KW-0998">Cell outer membrane</keyword>